<dbReference type="Gene3D" id="1.10.357.10">
    <property type="entry name" value="Tetracycline Repressor, domain 2"/>
    <property type="match status" value="1"/>
</dbReference>
<dbReference type="InterPro" id="IPR036271">
    <property type="entry name" value="Tet_transcr_reg_TetR-rel_C_sf"/>
</dbReference>
<keyword evidence="3" id="KW-0804">Transcription</keyword>
<gene>
    <name evidence="6" type="ORF">ESB00_02655</name>
</gene>
<evidence type="ECO:0000256" key="1">
    <source>
        <dbReference type="ARBA" id="ARBA00023015"/>
    </source>
</evidence>
<dbReference type="PROSITE" id="PS50977">
    <property type="entry name" value="HTH_TETR_2"/>
    <property type="match status" value="1"/>
</dbReference>
<reference evidence="6 7" key="1">
    <citation type="submission" date="2019-01" db="EMBL/GenBank/DDBJ databases">
        <title>Lacunisphaera sp. strain TWA-58.</title>
        <authorList>
            <person name="Chen W.-M."/>
        </authorList>
    </citation>
    <scope>NUCLEOTIDE SEQUENCE [LARGE SCALE GENOMIC DNA]</scope>
    <source>
        <strain evidence="6 7">TWA-58</strain>
    </source>
</reference>
<dbReference type="GO" id="GO:0000976">
    <property type="term" value="F:transcription cis-regulatory region binding"/>
    <property type="evidence" value="ECO:0007669"/>
    <property type="project" value="TreeGrafter"/>
</dbReference>
<dbReference type="Proteomes" id="UP000290218">
    <property type="component" value="Unassembled WGS sequence"/>
</dbReference>
<dbReference type="PANTHER" id="PTHR30055">
    <property type="entry name" value="HTH-TYPE TRANSCRIPTIONAL REGULATOR RUTR"/>
    <property type="match status" value="1"/>
</dbReference>
<dbReference type="AlphaFoldDB" id="A0A4Q1C7C4"/>
<dbReference type="SUPFAM" id="SSF48498">
    <property type="entry name" value="Tetracyclin repressor-like, C-terminal domain"/>
    <property type="match status" value="1"/>
</dbReference>
<evidence type="ECO:0000256" key="4">
    <source>
        <dbReference type="PROSITE-ProRule" id="PRU00335"/>
    </source>
</evidence>
<dbReference type="EMBL" id="SDHX01000001">
    <property type="protein sequence ID" value="RXK54817.1"/>
    <property type="molecule type" value="Genomic_DNA"/>
</dbReference>
<dbReference type="Gene3D" id="1.10.10.60">
    <property type="entry name" value="Homeodomain-like"/>
    <property type="match status" value="1"/>
</dbReference>
<comment type="caution">
    <text evidence="6">The sequence shown here is derived from an EMBL/GenBank/DDBJ whole genome shotgun (WGS) entry which is preliminary data.</text>
</comment>
<proteinExistence type="predicted"/>
<evidence type="ECO:0000259" key="5">
    <source>
        <dbReference type="PROSITE" id="PS50977"/>
    </source>
</evidence>
<dbReference type="SUPFAM" id="SSF46689">
    <property type="entry name" value="Homeodomain-like"/>
    <property type="match status" value="1"/>
</dbReference>
<keyword evidence="1" id="KW-0805">Transcription regulation</keyword>
<keyword evidence="7" id="KW-1185">Reference proteome</keyword>
<organism evidence="6 7">
    <name type="scientific">Oleiharenicola lentus</name>
    <dbReference type="NCBI Taxonomy" id="2508720"/>
    <lineage>
        <taxon>Bacteria</taxon>
        <taxon>Pseudomonadati</taxon>
        <taxon>Verrucomicrobiota</taxon>
        <taxon>Opitutia</taxon>
        <taxon>Opitutales</taxon>
        <taxon>Opitutaceae</taxon>
        <taxon>Oleiharenicola</taxon>
    </lineage>
</organism>
<evidence type="ECO:0000256" key="3">
    <source>
        <dbReference type="ARBA" id="ARBA00023163"/>
    </source>
</evidence>
<evidence type="ECO:0000256" key="2">
    <source>
        <dbReference type="ARBA" id="ARBA00023125"/>
    </source>
</evidence>
<dbReference type="PRINTS" id="PR00455">
    <property type="entry name" value="HTHTETR"/>
</dbReference>
<feature type="DNA-binding region" description="H-T-H motif" evidence="4">
    <location>
        <begin position="35"/>
        <end position="54"/>
    </location>
</feature>
<sequence>MASPSHSSAPADPTVARILHQAREHFFAHGYCACTMDDLAAELGMSKKTLYVHFRSKEEIMRAVLEQLGREVRADAEALLANRHLGFAEKLRGFAEGIVQRLALLNPRTLRDLQRFAPELYALLVEMRQKNIPYIFGRFIEEGQIAGKVRTDISPVLAVEFFLHAMQGLLQPATLDRLGLAPRDLLPQAIDLFFGGLLTPAGRKEHEKFFPR</sequence>
<dbReference type="InterPro" id="IPR009057">
    <property type="entry name" value="Homeodomain-like_sf"/>
</dbReference>
<dbReference type="PANTHER" id="PTHR30055:SF234">
    <property type="entry name" value="HTH-TYPE TRANSCRIPTIONAL REGULATOR BETI"/>
    <property type="match status" value="1"/>
</dbReference>
<dbReference type="RefSeq" id="WP_129046180.1">
    <property type="nucleotide sequence ID" value="NZ_SDHX01000001.1"/>
</dbReference>
<feature type="domain" description="HTH tetR-type" evidence="5">
    <location>
        <begin position="12"/>
        <end position="72"/>
    </location>
</feature>
<name>A0A4Q1C7C4_9BACT</name>
<dbReference type="InterPro" id="IPR050109">
    <property type="entry name" value="HTH-type_TetR-like_transc_reg"/>
</dbReference>
<dbReference type="Pfam" id="PF00440">
    <property type="entry name" value="TetR_N"/>
    <property type="match status" value="1"/>
</dbReference>
<keyword evidence="2 4" id="KW-0238">DNA-binding</keyword>
<dbReference type="GO" id="GO:0003700">
    <property type="term" value="F:DNA-binding transcription factor activity"/>
    <property type="evidence" value="ECO:0007669"/>
    <property type="project" value="TreeGrafter"/>
</dbReference>
<dbReference type="OrthoDB" id="9814200at2"/>
<evidence type="ECO:0000313" key="6">
    <source>
        <dbReference type="EMBL" id="RXK54817.1"/>
    </source>
</evidence>
<accession>A0A4Q1C7C4</accession>
<evidence type="ECO:0000313" key="7">
    <source>
        <dbReference type="Proteomes" id="UP000290218"/>
    </source>
</evidence>
<dbReference type="InterPro" id="IPR001647">
    <property type="entry name" value="HTH_TetR"/>
</dbReference>
<protein>
    <submittedName>
        <fullName evidence="6">TetR/AcrR family transcriptional regulator</fullName>
    </submittedName>
</protein>